<sequence length="509" mass="58162">MDLLTLIEQFISQWWTIAVATLIIFSVYSWGIAPFRVLKNAFDDKVPGPTALPFIGNMLDAVRHKGQMHLQIDEYYKRYGDVFGMYLLGSLPTLVISDLDMVKEVFVKKFQAFRDRPLMVKFPEPYDKMLSLAEGEDWRRIRNTLSPTFSAHKMKQMVPLMNSACDTLMIKMEEFSRTEESFDVMKYFQGLTMDVILQCAFGMKADAQNNPDDPAITAAKRSINGTALQRAILAALSLIPFRDKIAKVFPSLLTRDMKDLMDIARHIVSLKNQTESSTPRKDLLDVMLLAAQDPTLPDSKKMTVDEVLAQSVIFLIAGYETSSTTLGFVCYSLATNADIQEKLQKEIDSVWDDESKMPSYETVNELPYLDMVISETLRLYPAAPFSIRTCKEDCILKNLKVPLGISVTVPNYSIHRDPKLWPNPKRFDPERFSPEAKQSRDPYAYMPFGHGPRNCIGMRFAQMEMKLMLVRILKKYSFHVSKDTKIPPEVTLRIALTAKEIKLLIKLRQ</sequence>
<evidence type="ECO:0000256" key="7">
    <source>
        <dbReference type="RuleBase" id="RU000461"/>
    </source>
</evidence>
<dbReference type="InterPro" id="IPR002401">
    <property type="entry name" value="Cyt_P450_E_grp-I"/>
</dbReference>
<evidence type="ECO:0000313" key="10">
    <source>
        <dbReference type="Proteomes" id="UP001159405"/>
    </source>
</evidence>
<keyword evidence="3 7" id="KW-0479">Metal-binding</keyword>
<accession>A0ABN8RAJ2</accession>
<keyword evidence="8" id="KW-1133">Transmembrane helix</keyword>
<keyword evidence="10" id="KW-1185">Reference proteome</keyword>
<dbReference type="PANTHER" id="PTHR24302">
    <property type="entry name" value="CYTOCHROME P450 FAMILY 3"/>
    <property type="match status" value="1"/>
</dbReference>
<dbReference type="Proteomes" id="UP001159405">
    <property type="component" value="Unassembled WGS sequence"/>
</dbReference>
<evidence type="ECO:0008006" key="11">
    <source>
        <dbReference type="Google" id="ProtNLM"/>
    </source>
</evidence>
<dbReference type="PRINTS" id="PR00463">
    <property type="entry name" value="EP450I"/>
</dbReference>
<evidence type="ECO:0000256" key="5">
    <source>
        <dbReference type="ARBA" id="ARBA00023004"/>
    </source>
</evidence>
<evidence type="ECO:0000256" key="6">
    <source>
        <dbReference type="ARBA" id="ARBA00043906"/>
    </source>
</evidence>
<dbReference type="SUPFAM" id="SSF48264">
    <property type="entry name" value="Cytochrome P450"/>
    <property type="match status" value="1"/>
</dbReference>
<evidence type="ECO:0000256" key="8">
    <source>
        <dbReference type="SAM" id="Phobius"/>
    </source>
</evidence>
<keyword evidence="5 7" id="KW-0408">Iron</keyword>
<comment type="function">
    <text evidence="6">Cytochromes P450 are a group of heme-thiolate monooxygenases. They oxidize a variety of structurally unrelated compounds, including steroids, fatty acids, and xenobiotics.</text>
</comment>
<dbReference type="CDD" id="cd11055">
    <property type="entry name" value="CYP3A-like"/>
    <property type="match status" value="1"/>
</dbReference>
<name>A0ABN8RAJ2_9CNID</name>
<dbReference type="InterPro" id="IPR017972">
    <property type="entry name" value="Cyt_P450_CS"/>
</dbReference>
<keyword evidence="4 7" id="KW-0560">Oxidoreductase</keyword>
<protein>
    <recommendedName>
        <fullName evidence="11">Cytochrome P450</fullName>
    </recommendedName>
</protein>
<evidence type="ECO:0000313" key="9">
    <source>
        <dbReference type="EMBL" id="CAH3175843.1"/>
    </source>
</evidence>
<reference evidence="9 10" key="1">
    <citation type="submission" date="2022-05" db="EMBL/GenBank/DDBJ databases">
        <authorList>
            <consortium name="Genoscope - CEA"/>
            <person name="William W."/>
        </authorList>
    </citation>
    <scope>NUCLEOTIDE SEQUENCE [LARGE SCALE GENOMIC DNA]</scope>
</reference>
<keyword evidence="8" id="KW-0472">Membrane</keyword>
<gene>
    <name evidence="9" type="ORF">PLOB_00017242</name>
</gene>
<evidence type="ECO:0000256" key="4">
    <source>
        <dbReference type="ARBA" id="ARBA00023002"/>
    </source>
</evidence>
<keyword evidence="8" id="KW-0812">Transmembrane</keyword>
<keyword evidence="2 7" id="KW-0349">Heme</keyword>
<organism evidence="9 10">
    <name type="scientific">Porites lobata</name>
    <dbReference type="NCBI Taxonomy" id="104759"/>
    <lineage>
        <taxon>Eukaryota</taxon>
        <taxon>Metazoa</taxon>
        <taxon>Cnidaria</taxon>
        <taxon>Anthozoa</taxon>
        <taxon>Hexacorallia</taxon>
        <taxon>Scleractinia</taxon>
        <taxon>Fungiina</taxon>
        <taxon>Poritidae</taxon>
        <taxon>Porites</taxon>
    </lineage>
</organism>
<evidence type="ECO:0000256" key="1">
    <source>
        <dbReference type="ARBA" id="ARBA00010617"/>
    </source>
</evidence>
<dbReference type="Pfam" id="PF00067">
    <property type="entry name" value="p450"/>
    <property type="match status" value="1"/>
</dbReference>
<dbReference type="PRINTS" id="PR00385">
    <property type="entry name" value="P450"/>
</dbReference>
<dbReference type="InterPro" id="IPR036396">
    <property type="entry name" value="Cyt_P450_sf"/>
</dbReference>
<feature type="transmembrane region" description="Helical" evidence="8">
    <location>
        <begin position="12"/>
        <end position="33"/>
    </location>
</feature>
<comment type="similarity">
    <text evidence="1 7">Belongs to the cytochrome P450 family.</text>
</comment>
<dbReference type="PANTHER" id="PTHR24302:SF15">
    <property type="entry name" value="FATTY-ACID PEROXYGENASE"/>
    <property type="match status" value="1"/>
</dbReference>
<dbReference type="InterPro" id="IPR001128">
    <property type="entry name" value="Cyt_P450"/>
</dbReference>
<evidence type="ECO:0000256" key="3">
    <source>
        <dbReference type="ARBA" id="ARBA00022723"/>
    </source>
</evidence>
<keyword evidence="7" id="KW-0503">Monooxygenase</keyword>
<evidence type="ECO:0000256" key="2">
    <source>
        <dbReference type="ARBA" id="ARBA00022617"/>
    </source>
</evidence>
<dbReference type="InterPro" id="IPR050705">
    <property type="entry name" value="Cytochrome_P450_3A"/>
</dbReference>
<comment type="caution">
    <text evidence="9">The sequence shown here is derived from an EMBL/GenBank/DDBJ whole genome shotgun (WGS) entry which is preliminary data.</text>
</comment>
<dbReference type="EMBL" id="CALNXK010000205">
    <property type="protein sequence ID" value="CAH3175843.1"/>
    <property type="molecule type" value="Genomic_DNA"/>
</dbReference>
<dbReference type="Gene3D" id="1.10.630.10">
    <property type="entry name" value="Cytochrome P450"/>
    <property type="match status" value="1"/>
</dbReference>
<dbReference type="PROSITE" id="PS00086">
    <property type="entry name" value="CYTOCHROME_P450"/>
    <property type="match status" value="1"/>
</dbReference>
<proteinExistence type="inferred from homology"/>